<evidence type="ECO:0000256" key="4">
    <source>
        <dbReference type="ARBA" id="ARBA00022525"/>
    </source>
</evidence>
<evidence type="ECO:0000256" key="10">
    <source>
        <dbReference type="ARBA" id="ARBA00041850"/>
    </source>
</evidence>
<feature type="domain" description="Endothelin-like toxin" evidence="12">
    <location>
        <begin position="91"/>
        <end position="112"/>
    </location>
</feature>
<comment type="function">
    <text evidence="1">Endothelins are endothelium-derived vasoconstrictor peptides.</text>
</comment>
<evidence type="ECO:0000259" key="12">
    <source>
        <dbReference type="SMART" id="SM00272"/>
    </source>
</evidence>
<sequence length="138" mass="15078">MCTCSPESQPCAGLHPEQGGQQGEGGDSPPLLCIVRPPCRSGSSSGDTNSRRTRTCSSGRTVPYGLSNYRGSFRGKRSTGQIQSTLQSSFRCSCLDVHDKQCLQFCRRMNTLSFSSTESSEDSEQAGMLQMFNVEKKY</sequence>
<dbReference type="PANTHER" id="PTHR13874:SF11">
    <property type="entry name" value="ENDOTHELIN-3"/>
    <property type="match status" value="1"/>
</dbReference>
<dbReference type="GO" id="GO:0014826">
    <property type="term" value="P:vein smooth muscle contraction"/>
    <property type="evidence" value="ECO:0007669"/>
    <property type="project" value="TreeGrafter"/>
</dbReference>
<evidence type="ECO:0000313" key="13">
    <source>
        <dbReference type="Ensembl" id="ENSACUP00000016003.1"/>
    </source>
</evidence>
<accession>A0A663MX38</accession>
<comment type="subcellular location">
    <subcellularLocation>
        <location evidence="2">Secreted</location>
    </subcellularLocation>
</comment>
<organism evidence="13 14">
    <name type="scientific">Athene cunicularia</name>
    <name type="common">Burrowing owl</name>
    <name type="synonym">Speotyto cunicularia</name>
    <dbReference type="NCBI Taxonomy" id="194338"/>
    <lineage>
        <taxon>Eukaryota</taxon>
        <taxon>Metazoa</taxon>
        <taxon>Chordata</taxon>
        <taxon>Craniata</taxon>
        <taxon>Vertebrata</taxon>
        <taxon>Euteleostomi</taxon>
        <taxon>Archelosauria</taxon>
        <taxon>Archosauria</taxon>
        <taxon>Dinosauria</taxon>
        <taxon>Saurischia</taxon>
        <taxon>Theropoda</taxon>
        <taxon>Coelurosauria</taxon>
        <taxon>Aves</taxon>
        <taxon>Neognathae</taxon>
        <taxon>Neoaves</taxon>
        <taxon>Telluraves</taxon>
        <taxon>Strigiformes</taxon>
        <taxon>Strigidae</taxon>
        <taxon>Athene</taxon>
    </lineage>
</organism>
<keyword evidence="14" id="KW-1185">Reference proteome</keyword>
<dbReference type="AlphaFoldDB" id="A0A663MX38"/>
<comment type="similarity">
    <text evidence="3">Belongs to the endothelin/sarafotoxin family.</text>
</comment>
<evidence type="ECO:0000256" key="6">
    <source>
        <dbReference type="ARBA" id="ARBA00022858"/>
    </source>
</evidence>
<evidence type="ECO:0000256" key="3">
    <source>
        <dbReference type="ARBA" id="ARBA00010959"/>
    </source>
</evidence>
<keyword evidence="8" id="KW-0839">Vasoconstrictor</keyword>
<keyword evidence="7" id="KW-1015">Disulfide bond</keyword>
<protein>
    <recommendedName>
        <fullName evidence="9">Endothelin-3</fullName>
    </recommendedName>
    <alternativeName>
        <fullName evidence="10">Preproendothelin-3</fullName>
    </alternativeName>
</protein>
<feature type="region of interest" description="Disordered" evidence="11">
    <location>
        <begin position="1"/>
        <end position="57"/>
    </location>
</feature>
<dbReference type="GO" id="GO:0005615">
    <property type="term" value="C:extracellular space"/>
    <property type="evidence" value="ECO:0007669"/>
    <property type="project" value="TreeGrafter"/>
</dbReference>
<evidence type="ECO:0000256" key="1">
    <source>
        <dbReference type="ARBA" id="ARBA00003023"/>
    </source>
</evidence>
<evidence type="ECO:0000256" key="7">
    <source>
        <dbReference type="ARBA" id="ARBA00023157"/>
    </source>
</evidence>
<dbReference type="SMART" id="SM00272">
    <property type="entry name" value="END"/>
    <property type="match status" value="1"/>
</dbReference>
<dbReference type="InterPro" id="IPR019764">
    <property type="entry name" value="Endothelin_toxin_CS"/>
</dbReference>
<dbReference type="PROSITE" id="PS00270">
    <property type="entry name" value="ENDOTHELIN"/>
    <property type="match status" value="1"/>
</dbReference>
<reference evidence="13" key="1">
    <citation type="submission" date="2025-08" db="UniProtKB">
        <authorList>
            <consortium name="Ensembl"/>
        </authorList>
    </citation>
    <scope>IDENTIFICATION</scope>
</reference>
<dbReference type="GO" id="GO:0031708">
    <property type="term" value="F:endothelin B receptor binding"/>
    <property type="evidence" value="ECO:0007669"/>
    <property type="project" value="TreeGrafter"/>
</dbReference>
<evidence type="ECO:0000256" key="5">
    <source>
        <dbReference type="ARBA" id="ARBA00022729"/>
    </source>
</evidence>
<dbReference type="InterPro" id="IPR020475">
    <property type="entry name" value="Endothelin"/>
</dbReference>
<reference evidence="13" key="2">
    <citation type="submission" date="2025-09" db="UniProtKB">
        <authorList>
            <consortium name="Ensembl"/>
        </authorList>
    </citation>
    <scope>IDENTIFICATION</scope>
</reference>
<evidence type="ECO:0000256" key="8">
    <source>
        <dbReference type="ARBA" id="ARBA00023322"/>
    </source>
</evidence>
<dbReference type="PANTHER" id="PTHR13874">
    <property type="entry name" value="ENDOTHELIN"/>
    <property type="match status" value="1"/>
</dbReference>
<evidence type="ECO:0000313" key="14">
    <source>
        <dbReference type="Proteomes" id="UP000472269"/>
    </source>
</evidence>
<evidence type="ECO:0000256" key="2">
    <source>
        <dbReference type="ARBA" id="ARBA00004613"/>
    </source>
</evidence>
<dbReference type="Ensembl" id="ENSACUT00000017071.1">
    <property type="protein sequence ID" value="ENSACUP00000016003.1"/>
    <property type="gene ID" value="ENSACUG00000010748.1"/>
</dbReference>
<keyword evidence="4" id="KW-0964">Secreted</keyword>
<dbReference type="GO" id="GO:0006874">
    <property type="term" value="P:intracellular calcium ion homeostasis"/>
    <property type="evidence" value="ECO:0007669"/>
    <property type="project" value="TreeGrafter"/>
</dbReference>
<name>A0A663MX38_ATHCN</name>
<dbReference type="InterPro" id="IPR001928">
    <property type="entry name" value="Endothln-like_toxin"/>
</dbReference>
<keyword evidence="5" id="KW-0732">Signal</keyword>
<evidence type="ECO:0000256" key="11">
    <source>
        <dbReference type="SAM" id="MobiDB-lite"/>
    </source>
</evidence>
<dbReference type="GO" id="GO:0005179">
    <property type="term" value="F:hormone activity"/>
    <property type="evidence" value="ECO:0007669"/>
    <property type="project" value="TreeGrafter"/>
</dbReference>
<dbReference type="GO" id="GO:0003100">
    <property type="term" value="P:regulation of systemic arterial blood pressure by endothelin"/>
    <property type="evidence" value="ECO:0007669"/>
    <property type="project" value="TreeGrafter"/>
</dbReference>
<proteinExistence type="inferred from homology"/>
<evidence type="ECO:0000256" key="9">
    <source>
        <dbReference type="ARBA" id="ARBA00040198"/>
    </source>
</evidence>
<keyword evidence="6" id="KW-0838">Vasoactive</keyword>
<dbReference type="GO" id="GO:0019229">
    <property type="term" value="P:regulation of vasoconstriction"/>
    <property type="evidence" value="ECO:0007669"/>
    <property type="project" value="InterPro"/>
</dbReference>
<dbReference type="Proteomes" id="UP000472269">
    <property type="component" value="Unplaced"/>
</dbReference>